<proteinExistence type="predicted"/>
<dbReference type="Gene3D" id="3.90.79.10">
    <property type="entry name" value="Nucleoside Triphosphate Pyrophosphohydrolase"/>
    <property type="match status" value="1"/>
</dbReference>
<evidence type="ECO:0000259" key="1">
    <source>
        <dbReference type="PROSITE" id="PS51462"/>
    </source>
</evidence>
<dbReference type="InterPro" id="IPR000086">
    <property type="entry name" value="NUDIX_hydrolase_dom"/>
</dbReference>
<accession>A0A1F5KGQ0</accession>
<dbReference type="PROSITE" id="PS51462">
    <property type="entry name" value="NUDIX"/>
    <property type="match status" value="1"/>
</dbReference>
<dbReference type="Pfam" id="PF00293">
    <property type="entry name" value="NUDIX"/>
    <property type="match status" value="1"/>
</dbReference>
<dbReference type="InterPro" id="IPR015797">
    <property type="entry name" value="NUDIX_hydrolase-like_dom_sf"/>
</dbReference>
<organism evidence="2 3">
    <name type="scientific">Candidatus Daviesbacteria bacterium RIFCSPHIGHO2_02_FULL_43_12</name>
    <dbReference type="NCBI Taxonomy" id="1797776"/>
    <lineage>
        <taxon>Bacteria</taxon>
        <taxon>Candidatus Daviesiibacteriota</taxon>
    </lineage>
</organism>
<dbReference type="SUPFAM" id="SSF55811">
    <property type="entry name" value="Nudix"/>
    <property type="match status" value="1"/>
</dbReference>
<comment type="caution">
    <text evidence="2">The sequence shown here is derived from an EMBL/GenBank/DDBJ whole genome shotgun (WGS) entry which is preliminary data.</text>
</comment>
<dbReference type="PANTHER" id="PTHR43736">
    <property type="entry name" value="ADP-RIBOSE PYROPHOSPHATASE"/>
    <property type="match status" value="1"/>
</dbReference>
<gene>
    <name evidence="2" type="ORF">A3D25_04475</name>
</gene>
<sequence>MFKNLQQDENEIFYIGVKALIKNSLGQILVVHDTPRIKVDGRSETYWDIPGGRVQLDERALVNTLKREIEEELGITNLKVGKLFDCTISNHYSEFDEKRRVALCLVVYLCQIPDYTKIILSTEHDDFEWVSTPDAAIRLENKYSKEFTKKVASLHE</sequence>
<dbReference type="Proteomes" id="UP000177328">
    <property type="component" value="Unassembled WGS sequence"/>
</dbReference>
<evidence type="ECO:0000313" key="2">
    <source>
        <dbReference type="EMBL" id="OGE40029.1"/>
    </source>
</evidence>
<dbReference type="EMBL" id="MFDD01000014">
    <property type="protein sequence ID" value="OGE40029.1"/>
    <property type="molecule type" value="Genomic_DNA"/>
</dbReference>
<reference evidence="2 3" key="1">
    <citation type="journal article" date="2016" name="Nat. Commun.">
        <title>Thousands of microbial genomes shed light on interconnected biogeochemical processes in an aquifer system.</title>
        <authorList>
            <person name="Anantharaman K."/>
            <person name="Brown C.T."/>
            <person name="Hug L.A."/>
            <person name="Sharon I."/>
            <person name="Castelle C.J."/>
            <person name="Probst A.J."/>
            <person name="Thomas B.C."/>
            <person name="Singh A."/>
            <person name="Wilkins M.J."/>
            <person name="Karaoz U."/>
            <person name="Brodie E.L."/>
            <person name="Williams K.H."/>
            <person name="Hubbard S.S."/>
            <person name="Banfield J.F."/>
        </authorList>
    </citation>
    <scope>NUCLEOTIDE SEQUENCE [LARGE SCALE GENOMIC DNA]</scope>
</reference>
<feature type="domain" description="Nudix hydrolase" evidence="1">
    <location>
        <begin position="12"/>
        <end position="153"/>
    </location>
</feature>
<protein>
    <recommendedName>
        <fullName evidence="1">Nudix hydrolase domain-containing protein</fullName>
    </recommendedName>
</protein>
<dbReference type="PANTHER" id="PTHR43736:SF1">
    <property type="entry name" value="DIHYDRONEOPTERIN TRIPHOSPHATE DIPHOSPHATASE"/>
    <property type="match status" value="1"/>
</dbReference>
<evidence type="ECO:0000313" key="3">
    <source>
        <dbReference type="Proteomes" id="UP000177328"/>
    </source>
</evidence>
<name>A0A1F5KGQ0_9BACT</name>
<dbReference type="AlphaFoldDB" id="A0A1F5KGQ0"/>